<dbReference type="Gene3D" id="3.40.50.2300">
    <property type="match status" value="1"/>
</dbReference>
<evidence type="ECO:0000256" key="2">
    <source>
        <dbReference type="ARBA" id="ARBA00023125"/>
    </source>
</evidence>
<keyword evidence="4" id="KW-0597">Phosphoprotein</keyword>
<dbReference type="InterPro" id="IPR001789">
    <property type="entry name" value="Sig_transdc_resp-reg_receiver"/>
</dbReference>
<dbReference type="InterPro" id="IPR018062">
    <property type="entry name" value="HTH_AraC-typ_CS"/>
</dbReference>
<dbReference type="RefSeq" id="WP_158322272.1">
    <property type="nucleotide sequence ID" value="NZ_BORB01000002.1"/>
</dbReference>
<feature type="domain" description="Response regulatory" evidence="6">
    <location>
        <begin position="3"/>
        <end position="120"/>
    </location>
</feature>
<protein>
    <submittedName>
        <fullName evidence="7">Uncharacterized protein</fullName>
    </submittedName>
</protein>
<dbReference type="Proteomes" id="UP000679950">
    <property type="component" value="Unassembled WGS sequence"/>
</dbReference>
<dbReference type="PANTHER" id="PTHR43280:SF28">
    <property type="entry name" value="HTH-TYPE TRANSCRIPTIONAL ACTIVATOR RHAS"/>
    <property type="match status" value="1"/>
</dbReference>
<feature type="domain" description="HTH araC/xylS-type" evidence="5">
    <location>
        <begin position="441"/>
        <end position="539"/>
    </location>
</feature>
<keyword evidence="1" id="KW-0805">Transcription regulation</keyword>
<dbReference type="SMART" id="SM00448">
    <property type="entry name" value="REC"/>
    <property type="match status" value="1"/>
</dbReference>
<dbReference type="SUPFAM" id="SSF46689">
    <property type="entry name" value="Homeodomain-like"/>
    <property type="match status" value="2"/>
</dbReference>
<dbReference type="PROSITE" id="PS50110">
    <property type="entry name" value="RESPONSE_REGULATORY"/>
    <property type="match status" value="1"/>
</dbReference>
<evidence type="ECO:0000259" key="6">
    <source>
        <dbReference type="PROSITE" id="PS50110"/>
    </source>
</evidence>
<evidence type="ECO:0000256" key="3">
    <source>
        <dbReference type="ARBA" id="ARBA00023163"/>
    </source>
</evidence>
<dbReference type="InterPro" id="IPR018060">
    <property type="entry name" value="HTH_AraC"/>
</dbReference>
<dbReference type="Pfam" id="PF12833">
    <property type="entry name" value="HTH_18"/>
    <property type="match status" value="1"/>
</dbReference>
<name>A0ABQ4KDM5_9BACI</name>
<dbReference type="EMBL" id="BORB01000002">
    <property type="protein sequence ID" value="GIN56070.1"/>
    <property type="molecule type" value="Genomic_DNA"/>
</dbReference>
<dbReference type="SUPFAM" id="SSF52172">
    <property type="entry name" value="CheY-like"/>
    <property type="match status" value="1"/>
</dbReference>
<evidence type="ECO:0000256" key="1">
    <source>
        <dbReference type="ARBA" id="ARBA00023015"/>
    </source>
</evidence>
<dbReference type="CDD" id="cd17536">
    <property type="entry name" value="REC_YesN-like"/>
    <property type="match status" value="1"/>
</dbReference>
<keyword evidence="3" id="KW-0804">Transcription</keyword>
<accession>A0ABQ4KDM5</accession>
<keyword evidence="2" id="KW-0238">DNA-binding</keyword>
<gene>
    <name evidence="7" type="ORF">J8TS2_03890</name>
</gene>
<dbReference type="PRINTS" id="PR00032">
    <property type="entry name" value="HTHARAC"/>
</dbReference>
<sequence>MYRLLIVDDEEIITESLYEVFSELKSDQLDVCKAFSGKEALDWLSRTRIDIVLTDIRMPGMDGLELSKKILNYWPRCRMIFLTGFSEFEYAYQAIQMPNVKYLLKTEGYSKVTETVLKVIEEIKLDYHAHSIMEQSQKQLELYELMAQGEYFRYFVQDSQLYSRREAELIIDFERLNINLNATSPVILILGHIIHSNEISYIKQTKLFASLRMIWNTFITDQIIDVGIVDRKGDLLWFLQPSENNDEKFGKHLIRYLEGTLEQIQETCRQTLGIDLSFTMSGNLCEWPHVSNQYERLCQLQQLKVGDGLSLIQIDRVAPNQEIDQKDITRITSKVEILNGYLEAGRVKEFTICFEEITNYALTNELSVQKISEIYYSLSLMLLTYINRRGLYNEIGNLEKLMQLELHKTLEDSFQYLQDISHDILKVKSIEDRDRASLAGRKICEFIQEHLHEDLSLVRLAEIHHFNPSYLSRFFKQEIGMNISEYIDHCRAKKAKELLSNSDVKVREVALMVGYESSHSFTRFFKKTTGMTPQEYKESFYCNG</sequence>
<dbReference type="PROSITE" id="PS01124">
    <property type="entry name" value="HTH_ARAC_FAMILY_2"/>
    <property type="match status" value="1"/>
</dbReference>
<organism evidence="7 8">
    <name type="scientific">Lederbergia ruris</name>
    <dbReference type="NCBI Taxonomy" id="217495"/>
    <lineage>
        <taxon>Bacteria</taxon>
        <taxon>Bacillati</taxon>
        <taxon>Bacillota</taxon>
        <taxon>Bacilli</taxon>
        <taxon>Bacillales</taxon>
        <taxon>Bacillaceae</taxon>
        <taxon>Lederbergia</taxon>
    </lineage>
</organism>
<dbReference type="Pfam" id="PF00072">
    <property type="entry name" value="Response_reg"/>
    <property type="match status" value="1"/>
</dbReference>
<evidence type="ECO:0000256" key="4">
    <source>
        <dbReference type="PROSITE-ProRule" id="PRU00169"/>
    </source>
</evidence>
<dbReference type="InterPro" id="IPR020449">
    <property type="entry name" value="Tscrpt_reg_AraC-type_HTH"/>
</dbReference>
<reference evidence="7 8" key="1">
    <citation type="submission" date="2021-03" db="EMBL/GenBank/DDBJ databases">
        <title>Antimicrobial resistance genes in bacteria isolated from Japanese honey, and their potential for conferring macrolide and lincosamide resistance in the American foulbrood pathogen Paenibacillus larvae.</title>
        <authorList>
            <person name="Okamoto M."/>
            <person name="Kumagai M."/>
            <person name="Kanamori H."/>
            <person name="Takamatsu D."/>
        </authorList>
    </citation>
    <scope>NUCLEOTIDE SEQUENCE [LARGE SCALE GENOMIC DNA]</scope>
    <source>
        <strain evidence="7 8">J8TS2</strain>
    </source>
</reference>
<proteinExistence type="predicted"/>
<evidence type="ECO:0000313" key="7">
    <source>
        <dbReference type="EMBL" id="GIN56070.1"/>
    </source>
</evidence>
<comment type="caution">
    <text evidence="7">The sequence shown here is derived from an EMBL/GenBank/DDBJ whole genome shotgun (WGS) entry which is preliminary data.</text>
</comment>
<dbReference type="PANTHER" id="PTHR43280">
    <property type="entry name" value="ARAC-FAMILY TRANSCRIPTIONAL REGULATOR"/>
    <property type="match status" value="1"/>
</dbReference>
<evidence type="ECO:0000313" key="8">
    <source>
        <dbReference type="Proteomes" id="UP000679950"/>
    </source>
</evidence>
<dbReference type="Gene3D" id="1.10.10.60">
    <property type="entry name" value="Homeodomain-like"/>
    <property type="match status" value="2"/>
</dbReference>
<dbReference type="InterPro" id="IPR009057">
    <property type="entry name" value="Homeodomain-like_sf"/>
</dbReference>
<keyword evidence="8" id="KW-1185">Reference proteome</keyword>
<feature type="modified residue" description="4-aspartylphosphate" evidence="4">
    <location>
        <position position="55"/>
    </location>
</feature>
<dbReference type="SMART" id="SM00342">
    <property type="entry name" value="HTH_ARAC"/>
    <property type="match status" value="1"/>
</dbReference>
<dbReference type="PROSITE" id="PS00041">
    <property type="entry name" value="HTH_ARAC_FAMILY_1"/>
    <property type="match status" value="1"/>
</dbReference>
<evidence type="ECO:0000259" key="5">
    <source>
        <dbReference type="PROSITE" id="PS01124"/>
    </source>
</evidence>
<dbReference type="InterPro" id="IPR011006">
    <property type="entry name" value="CheY-like_superfamily"/>
</dbReference>